<accession>A0ACB8XC94</accession>
<gene>
    <name evidence="1" type="ORF">L3Q82_008770</name>
</gene>
<protein>
    <submittedName>
        <fullName evidence="1">Uncharacterized protein</fullName>
    </submittedName>
</protein>
<reference evidence="1" key="1">
    <citation type="submission" date="2022-04" db="EMBL/GenBank/DDBJ databases">
        <title>Jade perch genome.</title>
        <authorList>
            <person name="Chao B."/>
        </authorList>
    </citation>
    <scope>NUCLEOTIDE SEQUENCE</scope>
    <source>
        <strain evidence="1">CB-2022</strain>
    </source>
</reference>
<proteinExistence type="predicted"/>
<dbReference type="EMBL" id="CM041531">
    <property type="protein sequence ID" value="KAI3377609.1"/>
    <property type="molecule type" value="Genomic_DNA"/>
</dbReference>
<name>A0ACB8XC94_9TELE</name>
<organism evidence="1 2">
    <name type="scientific">Scortum barcoo</name>
    <name type="common">barcoo grunter</name>
    <dbReference type="NCBI Taxonomy" id="214431"/>
    <lineage>
        <taxon>Eukaryota</taxon>
        <taxon>Metazoa</taxon>
        <taxon>Chordata</taxon>
        <taxon>Craniata</taxon>
        <taxon>Vertebrata</taxon>
        <taxon>Euteleostomi</taxon>
        <taxon>Actinopterygii</taxon>
        <taxon>Neopterygii</taxon>
        <taxon>Teleostei</taxon>
        <taxon>Neoteleostei</taxon>
        <taxon>Acanthomorphata</taxon>
        <taxon>Eupercaria</taxon>
        <taxon>Centrarchiformes</taxon>
        <taxon>Terapontoidei</taxon>
        <taxon>Terapontidae</taxon>
        <taxon>Scortum</taxon>
    </lineage>
</organism>
<keyword evidence="2" id="KW-1185">Reference proteome</keyword>
<evidence type="ECO:0000313" key="1">
    <source>
        <dbReference type="EMBL" id="KAI3377609.1"/>
    </source>
</evidence>
<dbReference type="Proteomes" id="UP000831701">
    <property type="component" value="Chromosome 1"/>
</dbReference>
<evidence type="ECO:0000313" key="2">
    <source>
        <dbReference type="Proteomes" id="UP000831701"/>
    </source>
</evidence>
<comment type="caution">
    <text evidence="1">The sequence shown here is derived from an EMBL/GenBank/DDBJ whole genome shotgun (WGS) entry which is preliminary data.</text>
</comment>
<sequence>MATRLHCLQWGWGAVNLNWVDSQAVKRSTCRGSPQSYRHTHSQRKQSLGAQRWVVAEAVKQLLGSGAPELDEICPGYLKALDVVGLSWLTRLCNIAFTSGAVPLEWQTGVVVPIFKKGDQRSEETGGLPMACPLRVGEEFLPQVEEFKYLGVLFMSQGKMEREMDRRIGADPGHAGRIISLDCLGNASGSPRRSWLKWLGRGLSGPLC</sequence>